<reference evidence="3" key="1">
    <citation type="journal article" date="2006" name="PLoS Biol.">
        <title>Macronuclear genome sequence of the ciliate Tetrahymena thermophila, a model eukaryote.</title>
        <authorList>
            <person name="Eisen J.A."/>
            <person name="Coyne R.S."/>
            <person name="Wu M."/>
            <person name="Wu D."/>
            <person name="Thiagarajan M."/>
            <person name="Wortman J.R."/>
            <person name="Badger J.H."/>
            <person name="Ren Q."/>
            <person name="Amedeo P."/>
            <person name="Jones K.M."/>
            <person name="Tallon L.J."/>
            <person name="Delcher A.L."/>
            <person name="Salzberg S.L."/>
            <person name="Silva J.C."/>
            <person name="Haas B.J."/>
            <person name="Majoros W.H."/>
            <person name="Farzad M."/>
            <person name="Carlton J.M."/>
            <person name="Smith R.K. Jr."/>
            <person name="Garg J."/>
            <person name="Pearlman R.E."/>
            <person name="Karrer K.M."/>
            <person name="Sun L."/>
            <person name="Manning G."/>
            <person name="Elde N.C."/>
            <person name="Turkewitz A.P."/>
            <person name="Asai D.J."/>
            <person name="Wilkes D.E."/>
            <person name="Wang Y."/>
            <person name="Cai H."/>
            <person name="Collins K."/>
            <person name="Stewart B.A."/>
            <person name="Lee S.R."/>
            <person name="Wilamowska K."/>
            <person name="Weinberg Z."/>
            <person name="Ruzzo W.L."/>
            <person name="Wloga D."/>
            <person name="Gaertig J."/>
            <person name="Frankel J."/>
            <person name="Tsao C.-C."/>
            <person name="Gorovsky M.A."/>
            <person name="Keeling P.J."/>
            <person name="Waller R.F."/>
            <person name="Patron N.J."/>
            <person name="Cherry J.M."/>
            <person name="Stover N.A."/>
            <person name="Krieger C.J."/>
            <person name="del Toro C."/>
            <person name="Ryder H.F."/>
            <person name="Williamson S.C."/>
            <person name="Barbeau R.A."/>
            <person name="Hamilton E.P."/>
            <person name="Orias E."/>
        </authorList>
    </citation>
    <scope>NUCLEOTIDE SEQUENCE [LARGE SCALE GENOMIC DNA]</scope>
    <source>
        <strain evidence="3">SB210</strain>
    </source>
</reference>
<proteinExistence type="predicted"/>
<gene>
    <name evidence="2" type="ORF">TTHERM_01050540</name>
</gene>
<evidence type="ECO:0000256" key="1">
    <source>
        <dbReference type="SAM" id="MobiDB-lite"/>
    </source>
</evidence>
<protein>
    <submittedName>
        <fullName evidence="2">Uncharacterized protein</fullName>
    </submittedName>
</protein>
<dbReference type="InParanoid" id="Q22XK2"/>
<evidence type="ECO:0000313" key="3">
    <source>
        <dbReference type="Proteomes" id="UP000009168"/>
    </source>
</evidence>
<accession>Q22XK2</accession>
<feature type="compositionally biased region" description="Polar residues" evidence="1">
    <location>
        <begin position="236"/>
        <end position="253"/>
    </location>
</feature>
<keyword evidence="3" id="KW-1185">Reference proteome</keyword>
<name>Q22XK2_TETTS</name>
<evidence type="ECO:0000313" key="2">
    <source>
        <dbReference type="EMBL" id="EAR90008.1"/>
    </source>
</evidence>
<feature type="region of interest" description="Disordered" evidence="1">
    <location>
        <begin position="173"/>
        <end position="210"/>
    </location>
</feature>
<dbReference type="KEGG" id="tet:TTHERM_01050540"/>
<dbReference type="AlphaFoldDB" id="Q22XK2"/>
<feature type="compositionally biased region" description="Polar residues" evidence="1">
    <location>
        <begin position="191"/>
        <end position="210"/>
    </location>
</feature>
<feature type="region of interest" description="Disordered" evidence="1">
    <location>
        <begin position="228"/>
        <end position="258"/>
    </location>
</feature>
<dbReference type="Proteomes" id="UP000009168">
    <property type="component" value="Unassembled WGS sequence"/>
</dbReference>
<dbReference type="eggNOG" id="ENOG502R324">
    <property type="taxonomic scope" value="Eukaryota"/>
</dbReference>
<dbReference type="GeneID" id="7826498"/>
<sequence>MIDYFKAFEEEYIPIDVQKGIQFIGEELFPLYLENYRSVQFDLDYERVYEGLLNEDYKILNLGACCIKSTMKYLYPFVLYEVSKQLQMFIRERIPDQYGKIILPFTEEDKQRVYKDSIFILTELTAFQRYFSKNNPNFQDKYSFESAKKIIDDCYKVYFNRFSIPFNDEQNMNINSNNNNNNNNNNISKNLEQQGSQTDKLQKSSQQVASVGNDNSLAIKEFSIKKGIKDKHEQNKNTQSETAAPINEENSTIVADPQEKKEKGLGIYGIKLEQQENYQPCCNACDIF</sequence>
<feature type="compositionally biased region" description="Low complexity" evidence="1">
    <location>
        <begin position="173"/>
        <end position="190"/>
    </location>
</feature>
<organism evidence="2 3">
    <name type="scientific">Tetrahymena thermophila (strain SB210)</name>
    <dbReference type="NCBI Taxonomy" id="312017"/>
    <lineage>
        <taxon>Eukaryota</taxon>
        <taxon>Sar</taxon>
        <taxon>Alveolata</taxon>
        <taxon>Ciliophora</taxon>
        <taxon>Intramacronucleata</taxon>
        <taxon>Oligohymenophorea</taxon>
        <taxon>Hymenostomatida</taxon>
        <taxon>Tetrahymenina</taxon>
        <taxon>Tetrahymenidae</taxon>
        <taxon>Tetrahymena</taxon>
    </lineage>
</organism>
<dbReference type="HOGENOM" id="CLU_867371_0_0_1"/>
<dbReference type="RefSeq" id="XP_001010253.1">
    <property type="nucleotide sequence ID" value="XM_001010253.1"/>
</dbReference>
<dbReference type="EMBL" id="GG662806">
    <property type="protein sequence ID" value="EAR90008.1"/>
    <property type="molecule type" value="Genomic_DNA"/>
</dbReference>